<name>A0ABW4AY17_9GAMM</name>
<evidence type="ECO:0000256" key="3">
    <source>
        <dbReference type="ARBA" id="ARBA00012438"/>
    </source>
</evidence>
<dbReference type="SUPFAM" id="SSF103190">
    <property type="entry name" value="Sensory domain-like"/>
    <property type="match status" value="2"/>
</dbReference>
<keyword evidence="12" id="KW-1185">Reference proteome</keyword>
<dbReference type="SMART" id="SM00388">
    <property type="entry name" value="HisKA"/>
    <property type="match status" value="1"/>
</dbReference>
<keyword evidence="8" id="KW-0175">Coiled coil</keyword>
<keyword evidence="6 9" id="KW-0812">Transmembrane</keyword>
<dbReference type="EC" id="2.7.13.3" evidence="3"/>
<dbReference type="Pfam" id="PF21623">
    <property type="entry name" value="HK_sensor_dom_bact"/>
    <property type="match status" value="1"/>
</dbReference>
<evidence type="ECO:0000256" key="4">
    <source>
        <dbReference type="ARBA" id="ARBA00022475"/>
    </source>
</evidence>
<evidence type="ECO:0000256" key="5">
    <source>
        <dbReference type="ARBA" id="ARBA00022553"/>
    </source>
</evidence>
<dbReference type="SMART" id="SM00387">
    <property type="entry name" value="HATPase_c"/>
    <property type="match status" value="1"/>
</dbReference>
<dbReference type="Proteomes" id="UP001597059">
    <property type="component" value="Unassembled WGS sequence"/>
</dbReference>
<dbReference type="InterPro" id="IPR005467">
    <property type="entry name" value="His_kinase_dom"/>
</dbReference>
<dbReference type="GO" id="GO:0016301">
    <property type="term" value="F:kinase activity"/>
    <property type="evidence" value="ECO:0007669"/>
    <property type="project" value="UniProtKB-KW"/>
</dbReference>
<dbReference type="InterPro" id="IPR003594">
    <property type="entry name" value="HATPase_dom"/>
</dbReference>
<dbReference type="InterPro" id="IPR029151">
    <property type="entry name" value="Sensor-like_sf"/>
</dbReference>
<proteinExistence type="predicted"/>
<dbReference type="InterPro" id="IPR036097">
    <property type="entry name" value="HisK_dim/P_sf"/>
</dbReference>
<feature type="domain" description="Histidine kinase" evidence="10">
    <location>
        <begin position="385"/>
        <end position="613"/>
    </location>
</feature>
<protein>
    <recommendedName>
        <fullName evidence="3">histidine kinase</fullName>
        <ecNumber evidence="3">2.7.13.3</ecNumber>
    </recommendedName>
</protein>
<dbReference type="InterPro" id="IPR036890">
    <property type="entry name" value="HATPase_C_sf"/>
</dbReference>
<evidence type="ECO:0000256" key="8">
    <source>
        <dbReference type="SAM" id="Coils"/>
    </source>
</evidence>
<comment type="catalytic activity">
    <reaction evidence="1">
        <text>ATP + protein L-histidine = ADP + protein N-phospho-L-histidine.</text>
        <dbReference type="EC" id="2.7.13.3"/>
    </reaction>
</comment>
<evidence type="ECO:0000256" key="7">
    <source>
        <dbReference type="ARBA" id="ARBA00022989"/>
    </source>
</evidence>
<evidence type="ECO:0000256" key="9">
    <source>
        <dbReference type="SAM" id="Phobius"/>
    </source>
</evidence>
<evidence type="ECO:0000256" key="1">
    <source>
        <dbReference type="ARBA" id="ARBA00000085"/>
    </source>
</evidence>
<keyword evidence="11" id="KW-0808">Transferase</keyword>
<dbReference type="Gene3D" id="3.30.450.20">
    <property type="entry name" value="PAS domain"/>
    <property type="match status" value="2"/>
</dbReference>
<dbReference type="Pfam" id="PF02518">
    <property type="entry name" value="HATPase_c"/>
    <property type="match status" value="1"/>
</dbReference>
<dbReference type="InterPro" id="IPR048760">
    <property type="entry name" value="VP0354-like_sensor_dom"/>
</dbReference>
<evidence type="ECO:0000256" key="2">
    <source>
        <dbReference type="ARBA" id="ARBA00004651"/>
    </source>
</evidence>
<keyword evidence="7 9" id="KW-1133">Transmembrane helix</keyword>
<comment type="caution">
    <text evidence="11">The sequence shown here is derived from an EMBL/GenBank/DDBJ whole genome shotgun (WGS) entry which is preliminary data.</text>
</comment>
<dbReference type="PROSITE" id="PS50109">
    <property type="entry name" value="HIS_KIN"/>
    <property type="match status" value="1"/>
</dbReference>
<accession>A0ABW4AY17</accession>
<evidence type="ECO:0000259" key="10">
    <source>
        <dbReference type="PROSITE" id="PS50109"/>
    </source>
</evidence>
<dbReference type="InterPro" id="IPR003661">
    <property type="entry name" value="HisK_dim/P_dom"/>
</dbReference>
<dbReference type="PRINTS" id="PR00344">
    <property type="entry name" value="BCTRLSENSOR"/>
</dbReference>
<dbReference type="InterPro" id="IPR004358">
    <property type="entry name" value="Sig_transdc_His_kin-like_C"/>
</dbReference>
<reference evidence="12" key="1">
    <citation type="journal article" date="2019" name="Int. J. Syst. Evol. Microbiol.">
        <title>The Global Catalogue of Microorganisms (GCM) 10K type strain sequencing project: providing services to taxonomists for standard genome sequencing and annotation.</title>
        <authorList>
            <consortium name="The Broad Institute Genomics Platform"/>
            <consortium name="The Broad Institute Genome Sequencing Center for Infectious Disease"/>
            <person name="Wu L."/>
            <person name="Ma J."/>
        </authorList>
    </citation>
    <scope>NUCLEOTIDE SEQUENCE [LARGE SCALE GENOMIC DNA]</scope>
    <source>
        <strain evidence="12">JCM 30774</strain>
    </source>
</reference>
<feature type="transmembrane region" description="Helical" evidence="9">
    <location>
        <begin position="6"/>
        <end position="27"/>
    </location>
</feature>
<keyword evidence="9" id="KW-0472">Membrane</keyword>
<comment type="subcellular location">
    <subcellularLocation>
        <location evidence="2">Cell membrane</location>
        <topology evidence="2">Multi-pass membrane protein</topology>
    </subcellularLocation>
</comment>
<evidence type="ECO:0000313" key="11">
    <source>
        <dbReference type="EMBL" id="MFD1382869.1"/>
    </source>
</evidence>
<dbReference type="RefSeq" id="WP_377366050.1">
    <property type="nucleotide sequence ID" value="NZ_JBHTMN010000007.1"/>
</dbReference>
<keyword evidence="5" id="KW-0597">Phosphoprotein</keyword>
<sequence length="614" mass="69299">MKKPPVWIFAVPLVMVIALGLVTIHVWKKTLADTYGEEQGQLINRASVLISKELGLMEQITNYMREELESIVPQSFDSEDAWRRAVETQLKQTRHLSSIIAQLRWLSPDGQELVRVDVRPNGTTQAIPKSELQDKSGRYYYIKGSQLAQGQTLITPTDLNVEHGLIVVPYEPTTRSVTKLKGPQGEWQGLLVVNFNVSSVLEQIRLLQTPENTLQVIDNQGNWLLSYIPEREWRHMYGDYTMALPQLYPDAWQRIQTYRTLTKESLDGLPTLVSPSAINLDPQSAPRTYLIAKVRPDVWFKNQLIVYGVTGMVAILLYGALVALVWFRWRLATQKAVYVERIRHDKARIEKAHTRLKENNQNLVMMQKELVEQSKLSALGMLVAGVGHELNTPLGGLRMTLSSVASHMKRMKQEADSLTERQAKHMDMVHQALAIADNNLERAVAVVQQFKRITDGRTRQALTNFKVGLMLEDTLAALKPLRKLHPKVDIVLQGDPELEFCAAAGVVSQVLQSLITNALDHAFPDHSEGEIAIAFNKEEEYVIEVRDNGRGINEADLSKIWEPFFTTGRGEKHSGLGLFMVSQWVNELLNGQITVGPNAPHGTRFVIKIPIHSK</sequence>
<feature type="transmembrane region" description="Helical" evidence="9">
    <location>
        <begin position="304"/>
        <end position="327"/>
    </location>
</feature>
<dbReference type="EMBL" id="JBHTMN010000007">
    <property type="protein sequence ID" value="MFD1382869.1"/>
    <property type="molecule type" value="Genomic_DNA"/>
</dbReference>
<dbReference type="Gene3D" id="3.30.565.10">
    <property type="entry name" value="Histidine kinase-like ATPase, C-terminal domain"/>
    <property type="match status" value="1"/>
</dbReference>
<gene>
    <name evidence="11" type="ORF">ACFQ45_05810</name>
</gene>
<evidence type="ECO:0000313" key="12">
    <source>
        <dbReference type="Proteomes" id="UP001597059"/>
    </source>
</evidence>
<organism evidence="11 12">
    <name type="scientific">Rhodanobacter aciditrophus</name>
    <dbReference type="NCBI Taxonomy" id="1623218"/>
    <lineage>
        <taxon>Bacteria</taxon>
        <taxon>Pseudomonadati</taxon>
        <taxon>Pseudomonadota</taxon>
        <taxon>Gammaproteobacteria</taxon>
        <taxon>Lysobacterales</taxon>
        <taxon>Rhodanobacteraceae</taxon>
        <taxon>Rhodanobacter</taxon>
    </lineage>
</organism>
<dbReference type="Gene3D" id="1.10.287.130">
    <property type="match status" value="1"/>
</dbReference>
<feature type="coiled-coil region" evidence="8">
    <location>
        <begin position="339"/>
        <end position="369"/>
    </location>
</feature>
<keyword evidence="4" id="KW-1003">Cell membrane</keyword>
<dbReference type="SUPFAM" id="SSF47384">
    <property type="entry name" value="Homodimeric domain of signal transducing histidine kinase"/>
    <property type="match status" value="1"/>
</dbReference>
<dbReference type="CDD" id="cd00082">
    <property type="entry name" value="HisKA"/>
    <property type="match status" value="1"/>
</dbReference>
<evidence type="ECO:0000256" key="6">
    <source>
        <dbReference type="ARBA" id="ARBA00022692"/>
    </source>
</evidence>
<keyword evidence="11" id="KW-0418">Kinase</keyword>
<dbReference type="SUPFAM" id="SSF55874">
    <property type="entry name" value="ATPase domain of HSP90 chaperone/DNA topoisomerase II/histidine kinase"/>
    <property type="match status" value="1"/>
</dbReference>
<dbReference type="PANTHER" id="PTHR43065">
    <property type="entry name" value="SENSOR HISTIDINE KINASE"/>
    <property type="match status" value="1"/>
</dbReference>